<dbReference type="AlphaFoldDB" id="A0A512HPJ4"/>
<evidence type="ECO:0000256" key="1">
    <source>
        <dbReference type="ARBA" id="ARBA00022603"/>
    </source>
</evidence>
<accession>A0A512HPJ4</accession>
<sequence>MTHSRQQKFWNRIAGRYAARPLKDVAAYEAMLADVASRLKPSDRVLELGCGTGGTAIRLAVGVAHWTATDFSSEMIEIARAKPAGENVSFVVADAGNAFDGGPFDAICAFNVLHLVEDHPAALARIFANLKPAGLLITKTWCFADMPLKLRALFSLLRVIGMFPATTSLTVPQLRQAILEAGFEIAEERIFGKHWQNPYIVARKPELSDR</sequence>
<keyword evidence="1" id="KW-0489">Methyltransferase</keyword>
<evidence type="ECO:0000259" key="3">
    <source>
        <dbReference type="Pfam" id="PF13649"/>
    </source>
</evidence>
<evidence type="ECO:0000256" key="2">
    <source>
        <dbReference type="ARBA" id="ARBA00022679"/>
    </source>
</evidence>
<organism evidence="4 5">
    <name type="scientific">Ciceribacter naphthalenivorans</name>
    <dbReference type="NCBI Taxonomy" id="1118451"/>
    <lineage>
        <taxon>Bacteria</taxon>
        <taxon>Pseudomonadati</taxon>
        <taxon>Pseudomonadota</taxon>
        <taxon>Alphaproteobacteria</taxon>
        <taxon>Hyphomicrobiales</taxon>
        <taxon>Rhizobiaceae</taxon>
        <taxon>Ciceribacter</taxon>
    </lineage>
</organism>
<feature type="domain" description="Methyltransferase" evidence="3">
    <location>
        <begin position="45"/>
        <end position="134"/>
    </location>
</feature>
<dbReference type="InterPro" id="IPR041698">
    <property type="entry name" value="Methyltransf_25"/>
</dbReference>
<comment type="caution">
    <text evidence="4">The sequence shown here is derived from an EMBL/GenBank/DDBJ whole genome shotgun (WGS) entry which is preliminary data.</text>
</comment>
<evidence type="ECO:0000313" key="4">
    <source>
        <dbReference type="EMBL" id="GEO87367.1"/>
    </source>
</evidence>
<gene>
    <name evidence="4" type="ORF">RNA01_42990</name>
</gene>
<dbReference type="PANTHER" id="PTHR43861">
    <property type="entry name" value="TRANS-ACONITATE 2-METHYLTRANSFERASE-RELATED"/>
    <property type="match status" value="1"/>
</dbReference>
<dbReference type="CDD" id="cd02440">
    <property type="entry name" value="AdoMet_MTases"/>
    <property type="match status" value="1"/>
</dbReference>
<dbReference type="SUPFAM" id="SSF53335">
    <property type="entry name" value="S-adenosyl-L-methionine-dependent methyltransferases"/>
    <property type="match status" value="1"/>
</dbReference>
<name>A0A512HPJ4_9HYPH</name>
<dbReference type="EMBL" id="BJZP01000037">
    <property type="protein sequence ID" value="GEO87367.1"/>
    <property type="molecule type" value="Genomic_DNA"/>
</dbReference>
<protein>
    <recommendedName>
        <fullName evidence="3">Methyltransferase domain-containing protein</fullName>
    </recommendedName>
</protein>
<keyword evidence="5" id="KW-1185">Reference proteome</keyword>
<keyword evidence="2" id="KW-0808">Transferase</keyword>
<evidence type="ECO:0000313" key="5">
    <source>
        <dbReference type="Proteomes" id="UP000321717"/>
    </source>
</evidence>
<dbReference type="Proteomes" id="UP000321717">
    <property type="component" value="Unassembled WGS sequence"/>
</dbReference>
<proteinExistence type="predicted"/>
<dbReference type="Pfam" id="PF13649">
    <property type="entry name" value="Methyltransf_25"/>
    <property type="match status" value="1"/>
</dbReference>
<dbReference type="PANTHER" id="PTHR43861:SF1">
    <property type="entry name" value="TRANS-ACONITATE 2-METHYLTRANSFERASE"/>
    <property type="match status" value="1"/>
</dbReference>
<dbReference type="Gene3D" id="3.40.50.150">
    <property type="entry name" value="Vaccinia Virus protein VP39"/>
    <property type="match status" value="1"/>
</dbReference>
<dbReference type="GO" id="GO:0032259">
    <property type="term" value="P:methylation"/>
    <property type="evidence" value="ECO:0007669"/>
    <property type="project" value="UniProtKB-KW"/>
</dbReference>
<dbReference type="GO" id="GO:0008168">
    <property type="term" value="F:methyltransferase activity"/>
    <property type="evidence" value="ECO:0007669"/>
    <property type="project" value="UniProtKB-KW"/>
</dbReference>
<dbReference type="InterPro" id="IPR029063">
    <property type="entry name" value="SAM-dependent_MTases_sf"/>
</dbReference>
<reference evidence="4 5" key="1">
    <citation type="submission" date="2019-07" db="EMBL/GenBank/DDBJ databases">
        <title>Whole genome shotgun sequence of Rhizobium naphthalenivorans NBRC 107585.</title>
        <authorList>
            <person name="Hosoyama A."/>
            <person name="Uohara A."/>
            <person name="Ohji S."/>
            <person name="Ichikawa N."/>
        </authorList>
    </citation>
    <scope>NUCLEOTIDE SEQUENCE [LARGE SCALE GENOMIC DNA]</scope>
    <source>
        <strain evidence="4 5">NBRC 107585</strain>
    </source>
</reference>